<evidence type="ECO:0000259" key="5">
    <source>
        <dbReference type="PROSITE" id="PS50932"/>
    </source>
</evidence>
<dbReference type="InterPro" id="IPR046335">
    <property type="entry name" value="LacI/GalR-like_sensor"/>
</dbReference>
<dbReference type="InterPro" id="IPR028082">
    <property type="entry name" value="Peripla_BP_I"/>
</dbReference>
<evidence type="ECO:0000313" key="7">
    <source>
        <dbReference type="Proteomes" id="UP000704762"/>
    </source>
</evidence>
<keyword evidence="2 6" id="KW-0238">DNA-binding</keyword>
<dbReference type="Proteomes" id="UP000704762">
    <property type="component" value="Unassembled WGS sequence"/>
</dbReference>
<dbReference type="Gene3D" id="3.40.50.2300">
    <property type="match status" value="2"/>
</dbReference>
<dbReference type="Gene3D" id="1.10.260.40">
    <property type="entry name" value="lambda repressor-like DNA-binding domains"/>
    <property type="match status" value="1"/>
</dbReference>
<comment type="caution">
    <text evidence="6">The sequence shown here is derived from an EMBL/GenBank/DDBJ whole genome shotgun (WGS) entry which is preliminary data.</text>
</comment>
<feature type="region of interest" description="Disordered" evidence="4">
    <location>
        <begin position="340"/>
        <end position="374"/>
    </location>
</feature>
<dbReference type="CDD" id="cd06279">
    <property type="entry name" value="PBP1_LacI-like"/>
    <property type="match status" value="1"/>
</dbReference>
<reference evidence="6 7" key="1">
    <citation type="submission" date="2021-01" db="EMBL/GenBank/DDBJ databases">
        <title>Sequencing the genomes of 1000 actinobacteria strains.</title>
        <authorList>
            <person name="Klenk H.-P."/>
        </authorList>
    </citation>
    <scope>NUCLEOTIDE SEQUENCE [LARGE SCALE GENOMIC DNA]</scope>
    <source>
        <strain evidence="6 7">DSM 18662</strain>
    </source>
</reference>
<dbReference type="Pfam" id="PF00356">
    <property type="entry name" value="LacI"/>
    <property type="match status" value="1"/>
</dbReference>
<accession>A0ABS2RGZ0</accession>
<dbReference type="PROSITE" id="PS50932">
    <property type="entry name" value="HTH_LACI_2"/>
    <property type="match status" value="1"/>
</dbReference>
<dbReference type="SMART" id="SM00354">
    <property type="entry name" value="HTH_LACI"/>
    <property type="match status" value="1"/>
</dbReference>
<dbReference type="CDD" id="cd01392">
    <property type="entry name" value="HTH_LacI"/>
    <property type="match status" value="1"/>
</dbReference>
<evidence type="ECO:0000313" key="6">
    <source>
        <dbReference type="EMBL" id="MBM7797797.1"/>
    </source>
</evidence>
<evidence type="ECO:0000256" key="4">
    <source>
        <dbReference type="SAM" id="MobiDB-lite"/>
    </source>
</evidence>
<dbReference type="PANTHER" id="PTHR30146">
    <property type="entry name" value="LACI-RELATED TRANSCRIPTIONAL REPRESSOR"/>
    <property type="match status" value="1"/>
</dbReference>
<keyword evidence="1" id="KW-0805">Transcription regulation</keyword>
<protein>
    <submittedName>
        <fullName evidence="6">DNA-binding LacI/PurR family transcriptional regulator</fullName>
    </submittedName>
</protein>
<dbReference type="Pfam" id="PF13377">
    <property type="entry name" value="Peripla_BP_3"/>
    <property type="match status" value="1"/>
</dbReference>
<name>A0ABS2RGZ0_9ACTN</name>
<dbReference type="PANTHER" id="PTHR30146:SF138">
    <property type="entry name" value="TRANSCRIPTIONAL REGULATORY PROTEIN"/>
    <property type="match status" value="1"/>
</dbReference>
<dbReference type="EMBL" id="JAFBCF010000001">
    <property type="protein sequence ID" value="MBM7797797.1"/>
    <property type="molecule type" value="Genomic_DNA"/>
</dbReference>
<proteinExistence type="predicted"/>
<sequence>MARVTLKTLAEAVGVSPATVSNAYNRPGQLSVELRERILATADELGYAGPDPAGRALRSGRAGSIGVLFTEHLSYAFSDPYAVGFLTGLSQVVERQGTSIVLLPVTMNGSDPDVTAVSRATIDAVTTFSVSSTHPAALLVTARGIPLVSTDLSDDPDAAWVAIDDRRAGALLGSHLGELGHRRICVIVDTNLPAGSEARLVPSDDQVSCVVCRTRLRGLRDSLPEADILLVSGGHNAFSSGKSAAAFGLDHQPGCTALVGISDVVALGALETLHDRGLVPGRDVSVCGVDDIPAAESAGLTTIRQPIVEKGRRVGELLLDPTIAERQVLLPIELVVRSSTGPALSRPSTPGRHGREQRRRRQPVSQQDGDVDAL</sequence>
<evidence type="ECO:0000256" key="2">
    <source>
        <dbReference type="ARBA" id="ARBA00023125"/>
    </source>
</evidence>
<dbReference type="SUPFAM" id="SSF47413">
    <property type="entry name" value="lambda repressor-like DNA-binding domains"/>
    <property type="match status" value="1"/>
</dbReference>
<gene>
    <name evidence="6" type="ORF">JOE57_000718</name>
</gene>
<feature type="domain" description="HTH lacI-type" evidence="5">
    <location>
        <begin position="4"/>
        <end position="59"/>
    </location>
</feature>
<dbReference type="InterPro" id="IPR000843">
    <property type="entry name" value="HTH_LacI"/>
</dbReference>
<organism evidence="6 7">
    <name type="scientific">Microlunatus panaciterrae</name>
    <dbReference type="NCBI Taxonomy" id="400768"/>
    <lineage>
        <taxon>Bacteria</taxon>
        <taxon>Bacillati</taxon>
        <taxon>Actinomycetota</taxon>
        <taxon>Actinomycetes</taxon>
        <taxon>Propionibacteriales</taxon>
        <taxon>Propionibacteriaceae</taxon>
        <taxon>Microlunatus</taxon>
    </lineage>
</organism>
<dbReference type="InterPro" id="IPR010982">
    <property type="entry name" value="Lambda_DNA-bd_dom_sf"/>
</dbReference>
<dbReference type="SUPFAM" id="SSF53822">
    <property type="entry name" value="Periplasmic binding protein-like I"/>
    <property type="match status" value="1"/>
</dbReference>
<dbReference type="RefSeq" id="WP_204916429.1">
    <property type="nucleotide sequence ID" value="NZ_BAAAQP010000011.1"/>
</dbReference>
<dbReference type="GO" id="GO:0003677">
    <property type="term" value="F:DNA binding"/>
    <property type="evidence" value="ECO:0007669"/>
    <property type="project" value="UniProtKB-KW"/>
</dbReference>
<keyword evidence="7" id="KW-1185">Reference proteome</keyword>
<evidence type="ECO:0000256" key="3">
    <source>
        <dbReference type="ARBA" id="ARBA00023163"/>
    </source>
</evidence>
<keyword evidence="3" id="KW-0804">Transcription</keyword>
<evidence type="ECO:0000256" key="1">
    <source>
        <dbReference type="ARBA" id="ARBA00023015"/>
    </source>
</evidence>